<dbReference type="PROSITE" id="PS00071">
    <property type="entry name" value="GAPDH"/>
    <property type="match status" value="1"/>
</dbReference>
<dbReference type="PRINTS" id="PR00078">
    <property type="entry name" value="G3PDHDRGNASE"/>
</dbReference>
<dbReference type="CDD" id="cd18126">
    <property type="entry name" value="GAPDH_I_C"/>
    <property type="match status" value="1"/>
</dbReference>
<comment type="similarity">
    <text evidence="1 3">Belongs to the glyceraldehyde-3-phosphate dehydrogenase family.</text>
</comment>
<dbReference type="Pfam" id="PF02800">
    <property type="entry name" value="Gp_dh_C"/>
    <property type="match status" value="1"/>
</dbReference>
<dbReference type="RefSeq" id="WP_147169692.1">
    <property type="nucleotide sequence ID" value="NZ_VOOR01000108.1"/>
</dbReference>
<name>A0A5C6RFD5_9BACT</name>
<dbReference type="FunFam" id="3.30.360.10:FF:000002">
    <property type="entry name" value="Glyceraldehyde-3-phosphate dehydrogenase"/>
    <property type="match status" value="1"/>
</dbReference>
<sequence length="488" mass="53426">MQTETLALREQAQNALDHWRQEEKMALALLAAVGTLRFDHGVELVLFRQDLYDCRPSTVLQHHHLAAQYGAREVAIADTLALAQAVQKLALPPAKIDLGKLALEWSGKAESATDFLSRQLKHIIGQSPRFDAHKDVVLYGFGRIGRLAARRIIGATGRGEQLRLKAIVIRPKMKDRYEEAVKRAALLQSDSVHGNFHGTIEVAESGEELLINGNRIKLIYAGSPEEIDYTQYGILNAILIDNTGVWRDREGLSRHLRPGISQVLLTAPGKGDVPNIVHGVNQDAADQDTEQLFSAASCTTNAIAPVLAVLEEKLGIENGHVETIHSYTNDQNLLDNFHKKPRRGRGAPTNMVLTSTGAASAVAKVMPGLKGKLTGNAIRVPTPNVSLAVLKLSLKAPAQAEQINELLRAAAMSGGLVEQIRYSNSTEYVSSNAVGSTATSIVDAPSTQVSQDGRNAVVYVWYDNEYGYTCQVVRLAKHLARVRRYHYY</sequence>
<comment type="caution">
    <text evidence="5">The sequence shown here is derived from an EMBL/GenBank/DDBJ whole genome shotgun (WGS) entry which is preliminary data.</text>
</comment>
<keyword evidence="6" id="KW-1185">Reference proteome</keyword>
<dbReference type="SMART" id="SM00846">
    <property type="entry name" value="Gp_dh_N"/>
    <property type="match status" value="1"/>
</dbReference>
<reference evidence="5 6" key="1">
    <citation type="submission" date="2019-08" db="EMBL/GenBank/DDBJ databases">
        <title>Genome of Phaeodactylibacter luteus.</title>
        <authorList>
            <person name="Bowman J.P."/>
        </authorList>
    </citation>
    <scope>NUCLEOTIDE SEQUENCE [LARGE SCALE GENOMIC DNA]</scope>
    <source>
        <strain evidence="5 6">KCTC 42180</strain>
    </source>
</reference>
<evidence type="ECO:0000256" key="1">
    <source>
        <dbReference type="ARBA" id="ARBA00007406"/>
    </source>
</evidence>
<dbReference type="OrthoDB" id="9803304at2"/>
<feature type="domain" description="Glyceraldehyde 3-phosphate dehydrogenase NAD(P) binding" evidence="4">
    <location>
        <begin position="134"/>
        <end position="298"/>
    </location>
</feature>
<dbReference type="CDD" id="cd05214">
    <property type="entry name" value="GAPDH_I_N"/>
    <property type="match status" value="1"/>
</dbReference>
<evidence type="ECO:0000256" key="3">
    <source>
        <dbReference type="RuleBase" id="RU000397"/>
    </source>
</evidence>
<dbReference type="Proteomes" id="UP000321580">
    <property type="component" value="Unassembled WGS sequence"/>
</dbReference>
<dbReference type="InterPro" id="IPR020828">
    <property type="entry name" value="GlycerAld_3-P_DH_NAD(P)-bd"/>
</dbReference>
<dbReference type="SUPFAM" id="SSF55347">
    <property type="entry name" value="Glyceraldehyde-3-phosphate dehydrogenase-like, C-terminal domain"/>
    <property type="match status" value="1"/>
</dbReference>
<evidence type="ECO:0000256" key="2">
    <source>
        <dbReference type="ARBA" id="ARBA00023002"/>
    </source>
</evidence>
<dbReference type="InterPro" id="IPR020831">
    <property type="entry name" value="GlycerAld/Erythrose_P_DH"/>
</dbReference>
<protein>
    <submittedName>
        <fullName evidence="5">Glyceraldehyde-3-phosphate dehydrogenase</fullName>
        <ecNumber evidence="5">1.2.1.12</ecNumber>
    </submittedName>
</protein>
<evidence type="ECO:0000313" key="6">
    <source>
        <dbReference type="Proteomes" id="UP000321580"/>
    </source>
</evidence>
<evidence type="ECO:0000259" key="4">
    <source>
        <dbReference type="SMART" id="SM00846"/>
    </source>
</evidence>
<dbReference type="InterPro" id="IPR020829">
    <property type="entry name" value="GlycerAld_3-P_DH_cat"/>
</dbReference>
<dbReference type="GO" id="GO:0004365">
    <property type="term" value="F:glyceraldehyde-3-phosphate dehydrogenase (NAD+) (phosphorylating) activity"/>
    <property type="evidence" value="ECO:0007669"/>
    <property type="project" value="UniProtKB-EC"/>
</dbReference>
<dbReference type="Gene3D" id="3.40.50.720">
    <property type="entry name" value="NAD(P)-binding Rossmann-like Domain"/>
    <property type="match status" value="1"/>
</dbReference>
<evidence type="ECO:0000313" key="5">
    <source>
        <dbReference type="EMBL" id="TXB58615.1"/>
    </source>
</evidence>
<dbReference type="PANTHER" id="PTHR43454:SF1">
    <property type="entry name" value="GLYCERALDEHYDE 3-PHOSPHATE DEHYDROGENASE NAD(P) BINDING DOMAIN-CONTAINING PROTEIN"/>
    <property type="match status" value="1"/>
</dbReference>
<dbReference type="InterPro" id="IPR020830">
    <property type="entry name" value="GlycerAld_3-P_DH_AS"/>
</dbReference>
<dbReference type="SUPFAM" id="SSF51735">
    <property type="entry name" value="NAD(P)-binding Rossmann-fold domains"/>
    <property type="match status" value="1"/>
</dbReference>
<dbReference type="EC" id="1.2.1.12" evidence="5"/>
<dbReference type="PANTHER" id="PTHR43454">
    <property type="entry name" value="GLYCERALDEHYDE-3-PHOSPHATE DEHYDROGENASE"/>
    <property type="match status" value="1"/>
</dbReference>
<dbReference type="InterPro" id="IPR036291">
    <property type="entry name" value="NAD(P)-bd_dom_sf"/>
</dbReference>
<keyword evidence="2 5" id="KW-0560">Oxidoreductase</keyword>
<gene>
    <name evidence="5" type="ORF">FRY97_21555</name>
</gene>
<dbReference type="Gene3D" id="3.30.360.10">
    <property type="entry name" value="Dihydrodipicolinate Reductase, domain 2"/>
    <property type="match status" value="1"/>
</dbReference>
<dbReference type="AlphaFoldDB" id="A0A5C6RFD5"/>
<proteinExistence type="inferred from homology"/>
<dbReference type="GO" id="GO:0051287">
    <property type="term" value="F:NAD binding"/>
    <property type="evidence" value="ECO:0007669"/>
    <property type="project" value="InterPro"/>
</dbReference>
<dbReference type="NCBIfam" id="NF006139">
    <property type="entry name" value="PRK08289.1"/>
    <property type="match status" value="1"/>
</dbReference>
<organism evidence="5 6">
    <name type="scientific">Phaeodactylibacter luteus</name>
    <dbReference type="NCBI Taxonomy" id="1564516"/>
    <lineage>
        <taxon>Bacteria</taxon>
        <taxon>Pseudomonadati</taxon>
        <taxon>Bacteroidota</taxon>
        <taxon>Saprospiria</taxon>
        <taxon>Saprospirales</taxon>
        <taxon>Haliscomenobacteraceae</taxon>
        <taxon>Phaeodactylibacter</taxon>
    </lineage>
</organism>
<dbReference type="EMBL" id="VOOR01000108">
    <property type="protein sequence ID" value="TXB58615.1"/>
    <property type="molecule type" value="Genomic_DNA"/>
</dbReference>
<dbReference type="Pfam" id="PF00044">
    <property type="entry name" value="Gp_dh_N"/>
    <property type="match status" value="1"/>
</dbReference>
<accession>A0A5C6RFD5</accession>